<dbReference type="PROSITE" id="PS51318">
    <property type="entry name" value="TAT"/>
    <property type="match status" value="1"/>
</dbReference>
<gene>
    <name evidence="3" type="ORF">AB0E65_08970</name>
</gene>
<dbReference type="Gene3D" id="3.40.50.1110">
    <property type="entry name" value="SGNH hydrolase"/>
    <property type="match status" value="1"/>
</dbReference>
<dbReference type="GO" id="GO:0016787">
    <property type="term" value="F:hydrolase activity"/>
    <property type="evidence" value="ECO:0007669"/>
    <property type="project" value="UniProtKB-KW"/>
</dbReference>
<protein>
    <submittedName>
        <fullName evidence="3">SGNH/GDSL hydrolase family protein</fullName>
        <ecNumber evidence="3">3.1.-.-</ecNumber>
    </submittedName>
</protein>
<dbReference type="Proteomes" id="UP001550850">
    <property type="component" value="Unassembled WGS sequence"/>
</dbReference>
<evidence type="ECO:0000313" key="3">
    <source>
        <dbReference type="EMBL" id="MEU3554341.1"/>
    </source>
</evidence>
<dbReference type="InterPro" id="IPR036514">
    <property type="entry name" value="SGNH_hydro_sf"/>
</dbReference>
<dbReference type="InterPro" id="IPR037460">
    <property type="entry name" value="SEST-like"/>
</dbReference>
<dbReference type="EC" id="3.1.-.-" evidence="3"/>
<dbReference type="Pfam" id="PF13472">
    <property type="entry name" value="Lipase_GDSL_2"/>
    <property type="match status" value="1"/>
</dbReference>
<feature type="domain" description="SGNH hydrolase-type esterase" evidence="2">
    <location>
        <begin position="39"/>
        <end position="276"/>
    </location>
</feature>
<dbReference type="EMBL" id="JBEZUR010000009">
    <property type="protein sequence ID" value="MEU3554341.1"/>
    <property type="molecule type" value="Genomic_DNA"/>
</dbReference>
<accession>A0ABV2YF48</accession>
<keyword evidence="4" id="KW-1185">Reference proteome</keyword>
<sequence>MGKSRRRTLSGLAALGAAALMIGAGAAPSPATPAERYVALGDSYTSGPGIPRQTDADCARSDRNYPSLTARALHVASFKDVSCGGATTAEMWRSQRSNPPQLTAVSKDTTLVTLQIGGNDIGFGEIMDTCGRLGATDPAGAPCTAHWTGGGRDVLADRIAAAAPLVEKVLDAVHARSPRARVYVLGYPPILPESGPGCWPVVTAAAGDVPYMRATAKRLNAMLREVAEDGRARYVDTYTPAIGHDACRPPAERWTEPLVPASPAAPFHPNAAGERAMADALLARLAEPGRGR</sequence>
<feature type="chain" id="PRO_5045454042" evidence="1">
    <location>
        <begin position="27"/>
        <end position="292"/>
    </location>
</feature>
<dbReference type="CDD" id="cd01823">
    <property type="entry name" value="SEST_like"/>
    <property type="match status" value="1"/>
</dbReference>
<evidence type="ECO:0000313" key="4">
    <source>
        <dbReference type="Proteomes" id="UP001550850"/>
    </source>
</evidence>
<evidence type="ECO:0000256" key="1">
    <source>
        <dbReference type="SAM" id="SignalP"/>
    </source>
</evidence>
<dbReference type="RefSeq" id="WP_108955810.1">
    <property type="nucleotide sequence ID" value="NZ_BEVZ01000006.1"/>
</dbReference>
<dbReference type="PANTHER" id="PTHR37981:SF1">
    <property type="entry name" value="SGNH HYDROLASE-TYPE ESTERASE DOMAIN-CONTAINING PROTEIN"/>
    <property type="match status" value="1"/>
</dbReference>
<keyword evidence="3" id="KW-0378">Hydrolase</keyword>
<comment type="caution">
    <text evidence="3">The sequence shown here is derived from an EMBL/GenBank/DDBJ whole genome shotgun (WGS) entry which is preliminary data.</text>
</comment>
<feature type="signal peptide" evidence="1">
    <location>
        <begin position="1"/>
        <end position="26"/>
    </location>
</feature>
<dbReference type="InterPro" id="IPR006311">
    <property type="entry name" value="TAT_signal"/>
</dbReference>
<name>A0ABV2YF48_9ACTN</name>
<reference evidence="3 4" key="1">
    <citation type="submission" date="2024-06" db="EMBL/GenBank/DDBJ databases">
        <title>The Natural Products Discovery Center: Release of the First 8490 Sequenced Strains for Exploring Actinobacteria Biosynthetic Diversity.</title>
        <authorList>
            <person name="Kalkreuter E."/>
            <person name="Kautsar S.A."/>
            <person name="Yang D."/>
            <person name="Bader C.D."/>
            <person name="Teijaro C.N."/>
            <person name="Fluegel L."/>
            <person name="Davis C.M."/>
            <person name="Simpson J.R."/>
            <person name="Lauterbach L."/>
            <person name="Steele A.D."/>
            <person name="Gui C."/>
            <person name="Meng S."/>
            <person name="Li G."/>
            <person name="Viehrig K."/>
            <person name="Ye F."/>
            <person name="Su P."/>
            <person name="Kiefer A.F."/>
            <person name="Nichols A."/>
            <person name="Cepeda A.J."/>
            <person name="Yan W."/>
            <person name="Fan B."/>
            <person name="Jiang Y."/>
            <person name="Adhikari A."/>
            <person name="Zheng C.-J."/>
            <person name="Schuster L."/>
            <person name="Cowan T.M."/>
            <person name="Smanski M.J."/>
            <person name="Chevrette M.G."/>
            <person name="De Carvalho L.P.S."/>
            <person name="Shen B."/>
        </authorList>
    </citation>
    <scope>NUCLEOTIDE SEQUENCE [LARGE SCALE GENOMIC DNA]</scope>
    <source>
        <strain evidence="3 4">NPDC038104</strain>
    </source>
</reference>
<keyword evidence="1" id="KW-0732">Signal</keyword>
<dbReference type="InterPro" id="IPR013830">
    <property type="entry name" value="SGNH_hydro"/>
</dbReference>
<organism evidence="3 4">
    <name type="scientific">Streptomyces fragilis</name>
    <dbReference type="NCBI Taxonomy" id="67301"/>
    <lineage>
        <taxon>Bacteria</taxon>
        <taxon>Bacillati</taxon>
        <taxon>Actinomycetota</taxon>
        <taxon>Actinomycetes</taxon>
        <taxon>Kitasatosporales</taxon>
        <taxon>Streptomycetaceae</taxon>
        <taxon>Streptomyces</taxon>
    </lineage>
</organism>
<dbReference type="SUPFAM" id="SSF52266">
    <property type="entry name" value="SGNH hydrolase"/>
    <property type="match status" value="1"/>
</dbReference>
<dbReference type="PANTHER" id="PTHR37981">
    <property type="entry name" value="LIPASE 2"/>
    <property type="match status" value="1"/>
</dbReference>
<evidence type="ECO:0000259" key="2">
    <source>
        <dbReference type="Pfam" id="PF13472"/>
    </source>
</evidence>
<proteinExistence type="predicted"/>